<protein>
    <submittedName>
        <fullName evidence="1">Uncharacterized protein</fullName>
    </submittedName>
</protein>
<reference evidence="1" key="1">
    <citation type="submission" date="2018-05" db="EMBL/GenBank/DDBJ databases">
        <authorList>
            <person name="Lanie J.A."/>
            <person name="Ng W.-L."/>
            <person name="Kazmierczak K.M."/>
            <person name="Andrzejewski T.M."/>
            <person name="Davidsen T.M."/>
            <person name="Wayne K.J."/>
            <person name="Tettelin H."/>
            <person name="Glass J.I."/>
            <person name="Rusch D."/>
            <person name="Podicherti R."/>
            <person name="Tsui H.-C.T."/>
            <person name="Winkler M.E."/>
        </authorList>
    </citation>
    <scope>NUCLEOTIDE SEQUENCE</scope>
</reference>
<proteinExistence type="predicted"/>
<organism evidence="1">
    <name type="scientific">marine metagenome</name>
    <dbReference type="NCBI Taxonomy" id="408172"/>
    <lineage>
        <taxon>unclassified sequences</taxon>
        <taxon>metagenomes</taxon>
        <taxon>ecological metagenomes</taxon>
    </lineage>
</organism>
<dbReference type="AlphaFoldDB" id="A0A382SU73"/>
<accession>A0A382SU73</accession>
<name>A0A382SU73_9ZZZZ</name>
<gene>
    <name evidence="1" type="ORF">METZ01_LOCUS366314</name>
</gene>
<sequence>MANLFATMKVKDFDHWYQGFKGHVDVRSQWCDESRTKVYQTPEDHNDISITLYDVDMEALWSNL</sequence>
<evidence type="ECO:0000313" key="1">
    <source>
        <dbReference type="EMBL" id="SVD13460.1"/>
    </source>
</evidence>
<dbReference type="EMBL" id="UINC01131634">
    <property type="protein sequence ID" value="SVD13460.1"/>
    <property type="molecule type" value="Genomic_DNA"/>
</dbReference>